<dbReference type="STRING" id="7370.A0A1I8N872"/>
<feature type="domain" description="Mediator complex subunit Med16 N-terminal" evidence="12">
    <location>
        <begin position="108"/>
        <end position="369"/>
    </location>
</feature>
<dbReference type="eggNOG" id="ENOG502QQ3H">
    <property type="taxonomic scope" value="Eukaryota"/>
</dbReference>
<dbReference type="GO" id="GO:0016592">
    <property type="term" value="C:mediator complex"/>
    <property type="evidence" value="ECO:0007669"/>
    <property type="project" value="InterPro"/>
</dbReference>
<comment type="subunit">
    <text evidence="11">Component of the Mediator complex.</text>
</comment>
<dbReference type="InterPro" id="IPR048616">
    <property type="entry name" value="MED16_bridge"/>
</dbReference>
<dbReference type="CTD" id="10025"/>
<dbReference type="GO" id="GO:0045893">
    <property type="term" value="P:positive regulation of DNA-templated transcription"/>
    <property type="evidence" value="ECO:0007669"/>
    <property type="project" value="TreeGrafter"/>
</dbReference>
<feature type="domain" description="Mediator complex subunit 16 C-terminal" evidence="14">
    <location>
        <begin position="728"/>
        <end position="784"/>
    </location>
</feature>
<evidence type="ECO:0000256" key="9">
    <source>
        <dbReference type="ARBA" id="ARBA00023242"/>
    </source>
</evidence>
<dbReference type="RefSeq" id="XP_005177131.1">
    <property type="nucleotide sequence ID" value="XM_005177074.3"/>
</dbReference>
<keyword evidence="5" id="KW-0677">Repeat</keyword>
<evidence type="ECO:0000256" key="6">
    <source>
        <dbReference type="ARBA" id="ARBA00023015"/>
    </source>
</evidence>
<comment type="function">
    <text evidence="11">Component of the Mediator complex, a coactivator involved in the regulated transcription of nearly all RNA polymerase II-dependent genes. Mediator functions as a bridge to convey information from gene-specific regulatory proteins to the basal RNA polymerase II transcription machinery. Mediator is recruited to promoters by direct interactions with regulatory proteins and serves as a scaffold for the assembly of a functional preinitiation complex with RNA polymerase II and the general transcription factors.</text>
</comment>
<organism evidence="15">
    <name type="scientific">Musca domestica</name>
    <name type="common">House fly</name>
    <dbReference type="NCBI Taxonomy" id="7370"/>
    <lineage>
        <taxon>Eukaryota</taxon>
        <taxon>Metazoa</taxon>
        <taxon>Ecdysozoa</taxon>
        <taxon>Arthropoda</taxon>
        <taxon>Hexapoda</taxon>
        <taxon>Insecta</taxon>
        <taxon>Pterygota</taxon>
        <taxon>Neoptera</taxon>
        <taxon>Endopterygota</taxon>
        <taxon>Diptera</taxon>
        <taxon>Brachycera</taxon>
        <taxon>Muscomorpha</taxon>
        <taxon>Muscoidea</taxon>
        <taxon>Muscidae</taxon>
        <taxon>Musca</taxon>
    </lineage>
</organism>
<evidence type="ECO:0000259" key="12">
    <source>
        <dbReference type="Pfam" id="PF11635"/>
    </source>
</evidence>
<dbReference type="PANTHER" id="PTHR13224">
    <property type="entry name" value="THYROID HORMONE RECEPTOR-ASSOCIATED PROTEIN-RELATED"/>
    <property type="match status" value="1"/>
</dbReference>
<dbReference type="Pfam" id="PF20718">
    <property type="entry name" value="Med16_bridge"/>
    <property type="match status" value="1"/>
</dbReference>
<keyword evidence="8 11" id="KW-0804">Transcription</keyword>
<dbReference type="SUPFAM" id="SSF50978">
    <property type="entry name" value="WD40 repeat-like"/>
    <property type="match status" value="1"/>
</dbReference>
<dbReference type="Proteomes" id="UP001652621">
    <property type="component" value="Unplaced"/>
</dbReference>
<reference evidence="17" key="2">
    <citation type="submission" date="2025-04" db="UniProtKB">
        <authorList>
            <consortium name="RefSeq"/>
        </authorList>
    </citation>
    <scope>IDENTIFICATION</scope>
    <source>
        <strain evidence="17">Aabys</strain>
    </source>
</reference>
<evidence type="ECO:0000256" key="7">
    <source>
        <dbReference type="ARBA" id="ARBA00023159"/>
    </source>
</evidence>
<reference evidence="15" key="1">
    <citation type="submission" date="2021-01" db="UniProtKB">
        <authorList>
            <consortium name="EnsemblMetazoa"/>
        </authorList>
    </citation>
    <scope>IDENTIFICATION</scope>
    <source>
        <strain evidence="15">Aabys</strain>
    </source>
</reference>
<sequence>MTILYKVQNPGGNKDGYFLQNCVLCRISVKNLVAYCVHQALQSTVSVCDIVSPWQSFKITTSKNLVSVLEWNQTGEMLLVGYKNGICEIWITRRHDINNWKLAYKANLACEEIIQAKFFHNGKQMFFNTHKKDLQAYSDKFERSDFRPSLTHFGSTPMEGCFVLSSSGLMGAFAIPQLLPPMFDVGGINSQPVELNVHTYSLELSRSYITHSCVDYNPSGTFSVVVNSWNEPLINCYKVAVEKEKDQESLALKCGSMTSVFFQKDELESKQVSHIRWRFINGDEMLFVVYDYMEGSFLEQWILTKKHQAVHKLLQKNKTDFVQWEQWELSAKLSLTSKVCDICLTKLPSDTLLIFATLKDYSVQVLEMGLKKQAALVVERMPEDHQRAQCKLLVSDITFLNQLLIIFDNLGQMYAMQVPNHHYDKNYKMNPLSLPAALLEYSIVTGIDASDVLMLNLPNLEVLAEKITENFTRQHNFTRQYYYSSFLSLKSNLCRIQTKQQDFDDLITLHSISIAFKSLLRPSDLSSQDKGPAENLSMILSDSNPQYNDVDKVLYVLDAKDFTVEPITLQSLQQLIQWVADLALSILNKLPEDIMKAKFNKKHGYDISRDMIAISSIRELLVMIRIWGLLNPLCLPIYKKSVENFDVLPVLFRLLTRLYQNPNEPDDVLLDDCSVLSTQVLIPSRHTNTPTTLLNNHATAKLFPFVFQTSVEPLALQDLHYDEVVFSHSCRDDVSNLHLGSKVKTIRKCVRCGFINNINKTAKTSALKAWCQRWQYCHCGGFWLTV</sequence>
<protein>
    <recommendedName>
        <fullName evidence="3 11">Mediator of RNA polymerase II transcription subunit 16</fullName>
    </recommendedName>
    <alternativeName>
        <fullName evidence="10 11">Mediator complex subunit 16</fullName>
    </alternativeName>
</protein>
<evidence type="ECO:0000256" key="3">
    <source>
        <dbReference type="ARBA" id="ARBA00019614"/>
    </source>
</evidence>
<evidence type="ECO:0000259" key="14">
    <source>
        <dbReference type="Pfam" id="PF20719"/>
    </source>
</evidence>
<evidence type="ECO:0000259" key="13">
    <source>
        <dbReference type="Pfam" id="PF20718"/>
    </source>
</evidence>
<dbReference type="InterPro" id="IPR021665">
    <property type="entry name" value="Mediator_Med16_N"/>
</dbReference>
<gene>
    <name evidence="15" type="primary">101898293</name>
    <name evidence="17" type="synonym">LOC101898293</name>
    <name evidence="11" type="synonym">MED16</name>
</gene>
<dbReference type="EnsemblMetazoa" id="MDOA012573-RA">
    <property type="protein sequence ID" value="MDOA012573-PA"/>
    <property type="gene ID" value="MDOA012573"/>
</dbReference>
<comment type="subcellular location">
    <subcellularLocation>
        <location evidence="1 11">Nucleus</location>
    </subcellularLocation>
</comment>
<dbReference type="InterPro" id="IPR048338">
    <property type="entry name" value="Mediator_Med16"/>
</dbReference>
<evidence type="ECO:0000256" key="11">
    <source>
        <dbReference type="RuleBase" id="RU364149"/>
    </source>
</evidence>
<evidence type="ECO:0000313" key="15">
    <source>
        <dbReference type="EnsemblMetazoa" id="MDOA012573-PA"/>
    </source>
</evidence>
<keyword evidence="6 11" id="KW-0805">Transcription regulation</keyword>
<proteinExistence type="inferred from homology"/>
<evidence type="ECO:0000256" key="10">
    <source>
        <dbReference type="ARBA" id="ARBA00032015"/>
    </source>
</evidence>
<dbReference type="Pfam" id="PF11635">
    <property type="entry name" value="Med16_N"/>
    <property type="match status" value="1"/>
</dbReference>
<keyword evidence="9 11" id="KW-0539">Nucleus</keyword>
<dbReference type="VEuPathDB" id="VectorBase:MDOMA2_015239"/>
<dbReference type="VEuPathDB" id="VectorBase:MDOA012573"/>
<evidence type="ECO:0000313" key="16">
    <source>
        <dbReference type="Proteomes" id="UP001652621"/>
    </source>
</evidence>
<name>A0A1I8N872_MUSDO</name>
<dbReference type="KEGG" id="mde:101898293"/>
<feature type="domain" description="Mediator of RNA polymerase II transcription subunit 16 central helical bridge" evidence="13">
    <location>
        <begin position="438"/>
        <end position="627"/>
    </location>
</feature>
<keyword evidence="16" id="KW-1185">Reference proteome</keyword>
<evidence type="ECO:0000256" key="8">
    <source>
        <dbReference type="ARBA" id="ARBA00023163"/>
    </source>
</evidence>
<comment type="similarity">
    <text evidence="2 11">Belongs to the Mediator complex subunit 16 family.</text>
</comment>
<evidence type="ECO:0000256" key="2">
    <source>
        <dbReference type="ARBA" id="ARBA00006543"/>
    </source>
</evidence>
<keyword evidence="7 11" id="KW-0010">Activator</keyword>
<keyword evidence="4" id="KW-0853">WD repeat</keyword>
<dbReference type="Pfam" id="PF20719">
    <property type="entry name" value="Med16_C"/>
    <property type="match status" value="1"/>
</dbReference>
<accession>A0A1I8N872</accession>
<evidence type="ECO:0000313" key="17">
    <source>
        <dbReference type="RefSeq" id="XP_005177131.1"/>
    </source>
</evidence>
<dbReference type="GeneID" id="101898293"/>
<dbReference type="InterPro" id="IPR036322">
    <property type="entry name" value="WD40_repeat_dom_sf"/>
</dbReference>
<dbReference type="AlphaFoldDB" id="A0A1I8N872"/>
<dbReference type="OrthoDB" id="10018574at2759"/>
<evidence type="ECO:0000256" key="1">
    <source>
        <dbReference type="ARBA" id="ARBA00004123"/>
    </source>
</evidence>
<evidence type="ECO:0000256" key="4">
    <source>
        <dbReference type="ARBA" id="ARBA00022574"/>
    </source>
</evidence>
<dbReference type="PANTHER" id="PTHR13224:SF6">
    <property type="entry name" value="MEDIATOR OF RNA POLYMERASE II TRANSCRIPTION SUBUNIT 16"/>
    <property type="match status" value="1"/>
</dbReference>
<evidence type="ECO:0000256" key="5">
    <source>
        <dbReference type="ARBA" id="ARBA00022737"/>
    </source>
</evidence>
<dbReference type="InterPro" id="IPR048339">
    <property type="entry name" value="Mediator_Med16_C"/>
</dbReference>